<keyword evidence="3" id="KW-0548">Nucleotidyltransferase</keyword>
<reference evidence="12 13" key="1">
    <citation type="submission" date="2019-01" db="EMBL/GenBank/DDBJ databases">
        <title>Chengkuizengella sp. nov., isolated from deep-sea sediment of East Pacific Ocean.</title>
        <authorList>
            <person name="Yang J."/>
            <person name="Lai Q."/>
            <person name="Shao Z."/>
        </authorList>
    </citation>
    <scope>NUCLEOTIDE SEQUENCE [LARGE SCALE GENOMIC DNA]</scope>
    <source>
        <strain evidence="12 13">YPA3-1-1</strain>
    </source>
</reference>
<feature type="domain" description="DNA polymerase III alpha subunit finger" evidence="11">
    <location>
        <begin position="204"/>
        <end position="271"/>
    </location>
</feature>
<feature type="region of interest" description="Disordered" evidence="8">
    <location>
        <begin position="573"/>
        <end position="594"/>
    </location>
</feature>
<evidence type="ECO:0000256" key="2">
    <source>
        <dbReference type="ARBA" id="ARBA00022679"/>
    </source>
</evidence>
<dbReference type="InterPro" id="IPR004805">
    <property type="entry name" value="DnaE2/DnaE/PolC"/>
</dbReference>
<evidence type="ECO:0000259" key="11">
    <source>
        <dbReference type="Pfam" id="PF17657"/>
    </source>
</evidence>
<dbReference type="GO" id="GO:0008408">
    <property type="term" value="F:3'-5' exonuclease activity"/>
    <property type="evidence" value="ECO:0007669"/>
    <property type="project" value="InterPro"/>
</dbReference>
<keyword evidence="5" id="KW-0239">DNA-directed DNA polymerase</keyword>
<feature type="domain" description="DNA polymerase helix-hairpin-helix motif" evidence="10">
    <location>
        <begin position="350"/>
        <end position="436"/>
    </location>
</feature>
<evidence type="ECO:0000256" key="5">
    <source>
        <dbReference type="ARBA" id="ARBA00022932"/>
    </source>
</evidence>
<dbReference type="Pfam" id="PF14579">
    <property type="entry name" value="HHH_6"/>
    <property type="match status" value="1"/>
</dbReference>
<protein>
    <recommendedName>
        <fullName evidence="1">DNA-directed DNA polymerase</fullName>
        <ecNumber evidence="1">2.7.7.7</ecNumber>
    </recommendedName>
</protein>
<dbReference type="PANTHER" id="PTHR32294:SF0">
    <property type="entry name" value="DNA POLYMERASE III SUBUNIT ALPHA"/>
    <property type="match status" value="1"/>
</dbReference>
<evidence type="ECO:0000256" key="3">
    <source>
        <dbReference type="ARBA" id="ARBA00022695"/>
    </source>
</evidence>
<accession>A0A6N9Q8Q6</accession>
<dbReference type="OrthoDB" id="9803237at2"/>
<evidence type="ECO:0000256" key="6">
    <source>
        <dbReference type="ARBA" id="ARBA00049244"/>
    </source>
</evidence>
<evidence type="ECO:0000313" key="12">
    <source>
        <dbReference type="EMBL" id="NBI30984.1"/>
    </source>
</evidence>
<evidence type="ECO:0000259" key="10">
    <source>
        <dbReference type="Pfam" id="PF14579"/>
    </source>
</evidence>
<organism evidence="12 13">
    <name type="scientific">Chengkuizengella marina</name>
    <dbReference type="NCBI Taxonomy" id="2507566"/>
    <lineage>
        <taxon>Bacteria</taxon>
        <taxon>Bacillati</taxon>
        <taxon>Bacillota</taxon>
        <taxon>Bacilli</taxon>
        <taxon>Bacillales</taxon>
        <taxon>Paenibacillaceae</taxon>
        <taxon>Chengkuizengella</taxon>
    </lineage>
</organism>
<dbReference type="Proteomes" id="UP000448943">
    <property type="component" value="Unassembled WGS sequence"/>
</dbReference>
<keyword evidence="2" id="KW-0808">Transferase</keyword>
<dbReference type="PANTHER" id="PTHR32294">
    <property type="entry name" value="DNA POLYMERASE III SUBUNIT ALPHA"/>
    <property type="match status" value="1"/>
</dbReference>
<evidence type="ECO:0000256" key="4">
    <source>
        <dbReference type="ARBA" id="ARBA00022705"/>
    </source>
</evidence>
<keyword evidence="4" id="KW-0235">DNA replication</keyword>
<keyword evidence="13" id="KW-1185">Reference proteome</keyword>
<dbReference type="GO" id="GO:0003887">
    <property type="term" value="F:DNA-directed DNA polymerase activity"/>
    <property type="evidence" value="ECO:0007669"/>
    <property type="project" value="UniProtKB-KW"/>
</dbReference>
<name>A0A6N9Q8Q6_9BACL</name>
<dbReference type="EMBL" id="SIJB01000049">
    <property type="protein sequence ID" value="NBI30984.1"/>
    <property type="molecule type" value="Genomic_DNA"/>
</dbReference>
<evidence type="ECO:0000256" key="7">
    <source>
        <dbReference type="SAM" id="Coils"/>
    </source>
</evidence>
<dbReference type="Pfam" id="PF17657">
    <property type="entry name" value="DNA_pol3_finger"/>
    <property type="match status" value="1"/>
</dbReference>
<evidence type="ECO:0000259" key="9">
    <source>
        <dbReference type="Pfam" id="PF07733"/>
    </source>
</evidence>
<feature type="domain" description="Bacterial DNA polymerase III alpha subunit NTPase" evidence="9">
    <location>
        <begin position="11"/>
        <end position="98"/>
    </location>
</feature>
<dbReference type="EC" id="2.7.7.7" evidence="1"/>
<dbReference type="AlphaFoldDB" id="A0A6N9Q8Q6"/>
<evidence type="ECO:0000256" key="8">
    <source>
        <dbReference type="SAM" id="MobiDB-lite"/>
    </source>
</evidence>
<evidence type="ECO:0000313" key="13">
    <source>
        <dbReference type="Proteomes" id="UP000448943"/>
    </source>
</evidence>
<dbReference type="GO" id="GO:0006260">
    <property type="term" value="P:DNA replication"/>
    <property type="evidence" value="ECO:0007669"/>
    <property type="project" value="UniProtKB-KW"/>
</dbReference>
<dbReference type="Pfam" id="PF07733">
    <property type="entry name" value="DNA_pol3_alpha"/>
    <property type="match status" value="1"/>
</dbReference>
<comment type="catalytic activity">
    <reaction evidence="6">
        <text>DNA(n) + a 2'-deoxyribonucleoside 5'-triphosphate = DNA(n+1) + diphosphate</text>
        <dbReference type="Rhea" id="RHEA:22508"/>
        <dbReference type="Rhea" id="RHEA-COMP:17339"/>
        <dbReference type="Rhea" id="RHEA-COMP:17340"/>
        <dbReference type="ChEBI" id="CHEBI:33019"/>
        <dbReference type="ChEBI" id="CHEBI:61560"/>
        <dbReference type="ChEBI" id="CHEBI:173112"/>
        <dbReference type="EC" id="2.7.7.7"/>
    </reaction>
</comment>
<evidence type="ECO:0000256" key="1">
    <source>
        <dbReference type="ARBA" id="ARBA00012417"/>
    </source>
</evidence>
<dbReference type="InterPro" id="IPR029460">
    <property type="entry name" value="DNAPol_HHH"/>
</dbReference>
<dbReference type="InterPro" id="IPR040982">
    <property type="entry name" value="DNA_pol3_finger"/>
</dbReference>
<gene>
    <name evidence="12" type="ORF">ERL59_18700</name>
</gene>
<keyword evidence="7" id="KW-0175">Coiled coil</keyword>
<sequence length="605" mass="69818">MDLDTVDIIAKSVPENEKDINKIPKKYLEQYRELFKYVELINGVIISIGSHPSGFVVSPINLEESIGLCYTKESKYAVSQVNMKELESNNYVKLDMLGLKNIEIINETCKLAGIERLTPDNVNAKDEAVWGTIRESGLGIFQWESESAQRYLKELFSDNTIEKIKNQNENFNYMDLFSIGNGAIRPSGDSYRNDLAAGTFKDNGHEALNEFLKNTLGYLVYQEQIMNWLVEFCGYSMSEADTVRRGIAKKGGTEKLLPDIKKGFIEYMKKNYDEKNPESILNPFIQVIKDASDYGFSVNHSDPYSYIGYGCGYLRYYHPLEFLTTMLNTADGQEKMKDIAKTTEYAVSLGIKIKPIQFRKSQADYNHSNEENAIYKGMESIKFLNRKVSEELYGLKESRYETFCDLLVNLIENTSCNARQLQILIKLNFFKEFGGTNELLMIYEEFANGKEAYKKTHKDSTKEKRLAAKKEKEKEIRENLKEKDLEIAERAIFQKEMMGYCDITFPNLKETYYIVLDINKTNKPKIYLYNFNTGEESMLKMKKNKFYSNNTDGLLVGDIIKINRIDQEARWKKDESGKFVQPDPNDTEPHIGSCDVVKRYSKSEK</sequence>
<feature type="coiled-coil region" evidence="7">
    <location>
        <begin position="458"/>
        <end position="486"/>
    </location>
</feature>
<dbReference type="InterPro" id="IPR011708">
    <property type="entry name" value="DNA_pol3_alpha_NTPase_dom"/>
</dbReference>
<proteinExistence type="predicted"/>
<comment type="caution">
    <text evidence="12">The sequence shown here is derived from an EMBL/GenBank/DDBJ whole genome shotgun (WGS) entry which is preliminary data.</text>
</comment>